<comment type="similarity">
    <text evidence="2">Belongs to the diacylglycerol/lipid kinase family.</text>
</comment>
<dbReference type="EMBL" id="SDPU01000038">
    <property type="protein sequence ID" value="RYU08794.1"/>
    <property type="molecule type" value="Genomic_DNA"/>
</dbReference>
<evidence type="ECO:0000256" key="7">
    <source>
        <dbReference type="ARBA" id="ARBA00023209"/>
    </source>
</evidence>
<dbReference type="InterPro" id="IPR050187">
    <property type="entry name" value="Lipid_Phosphate_FormReg"/>
</dbReference>
<evidence type="ECO:0000259" key="10">
    <source>
        <dbReference type="PROSITE" id="PS50146"/>
    </source>
</evidence>
<evidence type="ECO:0000256" key="2">
    <source>
        <dbReference type="ARBA" id="ARBA00005983"/>
    </source>
</evidence>
<dbReference type="SUPFAM" id="SSF111331">
    <property type="entry name" value="NAD kinase/diacylglycerol kinase-like"/>
    <property type="match status" value="1"/>
</dbReference>
<evidence type="ECO:0000256" key="9">
    <source>
        <dbReference type="SAM" id="Phobius"/>
    </source>
</evidence>
<dbReference type="InterPro" id="IPR001206">
    <property type="entry name" value="Diacylglycerol_kinase_cat_dom"/>
</dbReference>
<dbReference type="GO" id="GO:0008654">
    <property type="term" value="P:phospholipid biosynthetic process"/>
    <property type="evidence" value="ECO:0007669"/>
    <property type="project" value="UniProtKB-KW"/>
</dbReference>
<feature type="transmembrane region" description="Helical" evidence="9">
    <location>
        <begin position="122"/>
        <end position="144"/>
    </location>
</feature>
<dbReference type="Pfam" id="PF00781">
    <property type="entry name" value="DAGK_cat"/>
    <property type="match status" value="1"/>
</dbReference>
<dbReference type="GO" id="GO:0005524">
    <property type="term" value="F:ATP binding"/>
    <property type="evidence" value="ECO:0007669"/>
    <property type="project" value="UniProtKB-KW"/>
</dbReference>
<dbReference type="GO" id="GO:0005886">
    <property type="term" value="C:plasma membrane"/>
    <property type="evidence" value="ECO:0007669"/>
    <property type="project" value="TreeGrafter"/>
</dbReference>
<dbReference type="PANTHER" id="PTHR12358">
    <property type="entry name" value="SPHINGOSINE KINASE"/>
    <property type="match status" value="1"/>
</dbReference>
<keyword evidence="6" id="KW-0067">ATP-binding</keyword>
<evidence type="ECO:0000256" key="8">
    <source>
        <dbReference type="ARBA" id="ARBA00023264"/>
    </source>
</evidence>
<evidence type="ECO:0000256" key="4">
    <source>
        <dbReference type="ARBA" id="ARBA00022741"/>
    </source>
</evidence>
<accession>A0A4Q5ISP7</accession>
<keyword evidence="8" id="KW-1208">Phospholipid metabolism</keyword>
<dbReference type="OrthoDB" id="3171056at2"/>
<dbReference type="InterPro" id="IPR000326">
    <property type="entry name" value="PAP2/HPO"/>
</dbReference>
<dbReference type="Proteomes" id="UP000291189">
    <property type="component" value="Unassembled WGS sequence"/>
</dbReference>
<keyword evidence="12" id="KW-1185">Reference proteome</keyword>
<keyword evidence="9" id="KW-0812">Transmembrane</keyword>
<name>A0A4Q5ISP7_9ACTN</name>
<organism evidence="11 12">
    <name type="scientific">Nocardioides iriomotensis</name>
    <dbReference type="NCBI Taxonomy" id="715784"/>
    <lineage>
        <taxon>Bacteria</taxon>
        <taxon>Bacillati</taxon>
        <taxon>Actinomycetota</taxon>
        <taxon>Actinomycetes</taxon>
        <taxon>Propionibacteriales</taxon>
        <taxon>Nocardioidaceae</taxon>
        <taxon>Nocardioides</taxon>
    </lineage>
</organism>
<feature type="domain" description="DAGKc" evidence="10">
    <location>
        <begin position="214"/>
        <end position="344"/>
    </location>
</feature>
<feature type="transmembrane region" description="Helical" evidence="9">
    <location>
        <begin position="81"/>
        <end position="102"/>
    </location>
</feature>
<reference evidence="11 12" key="1">
    <citation type="submission" date="2019-01" db="EMBL/GenBank/DDBJ databases">
        <title>Nocardioides guangzhouensis sp. nov., an actinobacterium isolated from soil.</title>
        <authorList>
            <person name="Fu Y."/>
            <person name="Cai Y."/>
            <person name="Lin Z."/>
            <person name="Chen P."/>
        </authorList>
    </citation>
    <scope>NUCLEOTIDE SEQUENCE [LARGE SCALE GENOMIC DNA]</scope>
    <source>
        <strain evidence="11 12">NBRC 105384</strain>
    </source>
</reference>
<dbReference type="PROSITE" id="PS50146">
    <property type="entry name" value="DAGK"/>
    <property type="match status" value="1"/>
</dbReference>
<dbReference type="CDD" id="cd03392">
    <property type="entry name" value="PAP2_like_2"/>
    <property type="match status" value="1"/>
</dbReference>
<evidence type="ECO:0000256" key="3">
    <source>
        <dbReference type="ARBA" id="ARBA00022679"/>
    </source>
</evidence>
<keyword evidence="9" id="KW-0472">Membrane</keyword>
<proteinExistence type="inferred from homology"/>
<dbReference type="SMART" id="SM00046">
    <property type="entry name" value="DAGKc"/>
    <property type="match status" value="1"/>
</dbReference>
<protein>
    <submittedName>
        <fullName evidence="11">Phosphatase PAP2 family protein</fullName>
    </submittedName>
</protein>
<dbReference type="SMART" id="SM00014">
    <property type="entry name" value="acidPPc"/>
    <property type="match status" value="1"/>
</dbReference>
<dbReference type="Gene3D" id="1.20.144.10">
    <property type="entry name" value="Phosphatidic acid phosphatase type 2/haloperoxidase"/>
    <property type="match status" value="1"/>
</dbReference>
<dbReference type="Pfam" id="PF19279">
    <property type="entry name" value="YegS_C"/>
    <property type="match status" value="1"/>
</dbReference>
<keyword evidence="9" id="KW-1133">Transmembrane helix</keyword>
<feature type="transmembrane region" description="Helical" evidence="9">
    <location>
        <begin position="179"/>
        <end position="197"/>
    </location>
</feature>
<keyword evidence="3" id="KW-0808">Transferase</keyword>
<keyword evidence="5" id="KW-0418">Kinase</keyword>
<dbReference type="InterPro" id="IPR017438">
    <property type="entry name" value="ATP-NAD_kinase_N"/>
</dbReference>
<evidence type="ECO:0000256" key="5">
    <source>
        <dbReference type="ARBA" id="ARBA00022777"/>
    </source>
</evidence>
<dbReference type="InterPro" id="IPR016064">
    <property type="entry name" value="NAD/diacylglycerol_kinase_sf"/>
</dbReference>
<dbReference type="PANTHER" id="PTHR12358:SF106">
    <property type="entry name" value="LIPID KINASE YEGS"/>
    <property type="match status" value="1"/>
</dbReference>
<feature type="transmembrane region" description="Helical" evidence="9">
    <location>
        <begin position="45"/>
        <end position="74"/>
    </location>
</feature>
<dbReference type="InterPro" id="IPR045540">
    <property type="entry name" value="YegS/DAGK_C"/>
</dbReference>
<dbReference type="SUPFAM" id="SSF48317">
    <property type="entry name" value="Acid phosphatase/Vanadium-dependent haloperoxidase"/>
    <property type="match status" value="1"/>
</dbReference>
<evidence type="ECO:0000313" key="11">
    <source>
        <dbReference type="EMBL" id="RYU08794.1"/>
    </source>
</evidence>
<evidence type="ECO:0000256" key="1">
    <source>
        <dbReference type="ARBA" id="ARBA00001946"/>
    </source>
</evidence>
<comment type="caution">
    <text evidence="11">The sequence shown here is derived from an EMBL/GenBank/DDBJ whole genome shotgun (WGS) entry which is preliminary data.</text>
</comment>
<dbReference type="Pfam" id="PF01569">
    <property type="entry name" value="PAP2"/>
    <property type="match status" value="1"/>
</dbReference>
<sequence>MTVWAVLCAVVVVSLAVLVKLDRLDVVDSDVGVVAFDWTSAQTWLVGVLLFIDHAFGTVAMTVYTAIAAVALWTRKHRRPAYWTVGVMLAASLTTTGLKNLIDRERPVWEQPLHLLQSYSFPSGHSSGIASGAGVAIMLSLILVRRRSVQRAVVFVALTLVLVVGADRVLLGVHNLTDVVAGYAVGVFWVLAGALLYDPTPRARPVEAFASPVPTTRQVAVVLNPIKVDDVPVFKAMLERTAAELGWSRPSWYETTIEDPGRAMAEQAAIDGADLVIVCGGDGTVRTVCGELAGTGISVGVLPAGTGNLLARNLDIPLFLQAAIDVAFNGQDRAIDLVKISGDGIPEDSHFMVMAGMGFDAAIMEGASEEIKAKVGWLAYVVSGVKNLMFPPVRLEVSVDDGPWTKHRARTVVVGNVGYLTAGMPLLPDAAIDDGILDVVLLHPSRFLSWIPLALRVLSKGKRSDELVNRMTGKKVSIRARDETPRQLDGDAIGPGQEMCCEVLHGRLLVRVPR</sequence>
<dbReference type="GO" id="GO:0016301">
    <property type="term" value="F:kinase activity"/>
    <property type="evidence" value="ECO:0007669"/>
    <property type="project" value="UniProtKB-KW"/>
</dbReference>
<keyword evidence="7" id="KW-0594">Phospholipid biosynthesis</keyword>
<keyword evidence="4" id="KW-0547">Nucleotide-binding</keyword>
<keyword evidence="7" id="KW-0443">Lipid metabolism</keyword>
<dbReference type="Gene3D" id="2.60.200.40">
    <property type="match status" value="1"/>
</dbReference>
<dbReference type="AlphaFoldDB" id="A0A4Q5ISP7"/>
<gene>
    <name evidence="11" type="ORF">ETU37_22845</name>
</gene>
<dbReference type="InterPro" id="IPR036938">
    <property type="entry name" value="PAP2/HPO_sf"/>
</dbReference>
<evidence type="ECO:0000313" key="12">
    <source>
        <dbReference type="Proteomes" id="UP000291189"/>
    </source>
</evidence>
<comment type="cofactor">
    <cofactor evidence="1">
        <name>Mg(2+)</name>
        <dbReference type="ChEBI" id="CHEBI:18420"/>
    </cofactor>
</comment>
<feature type="transmembrane region" description="Helical" evidence="9">
    <location>
        <begin position="153"/>
        <end position="173"/>
    </location>
</feature>
<dbReference type="Gene3D" id="3.40.50.10330">
    <property type="entry name" value="Probable inorganic polyphosphate/atp-NAD kinase, domain 1"/>
    <property type="match status" value="1"/>
</dbReference>
<keyword evidence="7" id="KW-0444">Lipid biosynthesis</keyword>
<evidence type="ECO:0000256" key="6">
    <source>
        <dbReference type="ARBA" id="ARBA00022840"/>
    </source>
</evidence>